<protein>
    <submittedName>
        <fullName evidence="1">Uncharacterized protein</fullName>
    </submittedName>
</protein>
<sequence length="53" mass="5681">MENVIVTGCAPERVVVENNSLSGDKAREAAKRAAESLKNQVREKLGEGGTVLR</sequence>
<name>A0A7X1BJJ3_9ENTR</name>
<evidence type="ECO:0000313" key="2">
    <source>
        <dbReference type="Proteomes" id="UP000548504"/>
    </source>
</evidence>
<organism evidence="1 2">
    <name type="scientific">Citrobacter cronae</name>
    <dbReference type="NCBI Taxonomy" id="1748967"/>
    <lineage>
        <taxon>Bacteria</taxon>
        <taxon>Pseudomonadati</taxon>
        <taxon>Pseudomonadota</taxon>
        <taxon>Gammaproteobacteria</taxon>
        <taxon>Enterobacterales</taxon>
        <taxon>Enterobacteriaceae</taxon>
        <taxon>Citrobacter</taxon>
        <taxon>Citrobacter freundii complex</taxon>
    </lineage>
</organism>
<dbReference type="Proteomes" id="UP000548504">
    <property type="component" value="Unassembled WGS sequence"/>
</dbReference>
<proteinExistence type="predicted"/>
<dbReference type="RefSeq" id="WP_185655533.1">
    <property type="nucleotide sequence ID" value="NZ_CP101066.1"/>
</dbReference>
<accession>A0A7X1BJJ3</accession>
<dbReference type="AlphaFoldDB" id="A0A7X1BJJ3"/>
<evidence type="ECO:0000313" key="1">
    <source>
        <dbReference type="EMBL" id="MBC2618104.1"/>
    </source>
</evidence>
<gene>
    <name evidence="1" type="ORF">H7I73_00420</name>
</gene>
<dbReference type="EMBL" id="JACLAG010000001">
    <property type="protein sequence ID" value="MBC2618104.1"/>
    <property type="molecule type" value="Genomic_DNA"/>
</dbReference>
<comment type="caution">
    <text evidence="1">The sequence shown here is derived from an EMBL/GenBank/DDBJ whole genome shotgun (WGS) entry which is preliminary data.</text>
</comment>
<reference evidence="1 2" key="1">
    <citation type="submission" date="2020-08" db="EMBL/GenBank/DDBJ databases">
        <title>Emergence and comparative genomics analysis of Citrobacter in Fennec fox imported from North Africa to China.</title>
        <authorList>
            <person name="Zheng B."/>
        </authorList>
    </citation>
    <scope>NUCLEOTIDE SEQUENCE [LARGE SCALE GENOMIC DNA]</scope>
    <source>
        <strain evidence="1 2">FF141</strain>
    </source>
</reference>